<organism evidence="2">
    <name type="scientific">Thiolapillus brandeum</name>
    <dbReference type="NCBI Taxonomy" id="1076588"/>
    <lineage>
        <taxon>Bacteria</taxon>
        <taxon>Pseudomonadati</taxon>
        <taxon>Pseudomonadota</taxon>
        <taxon>Gammaproteobacteria</taxon>
        <taxon>Chromatiales</taxon>
        <taxon>Sedimenticolaceae</taxon>
        <taxon>Thiolapillus</taxon>
    </lineage>
</organism>
<feature type="transmembrane region" description="Helical" evidence="1">
    <location>
        <begin position="80"/>
        <end position="100"/>
    </location>
</feature>
<evidence type="ECO:0000256" key="1">
    <source>
        <dbReference type="SAM" id="Phobius"/>
    </source>
</evidence>
<feature type="transmembrane region" description="Helical" evidence="1">
    <location>
        <begin position="43"/>
        <end position="59"/>
    </location>
</feature>
<keyword evidence="1" id="KW-0812">Transmembrane</keyword>
<gene>
    <name evidence="2" type="ORF">ENJ12_01855</name>
</gene>
<sequence length="160" mass="17862">MDISDSEKKAARWAHDLFVLNIFFFHLLLTPATIMLGIGLKGLLIPLVLSLAVITYIYFRGQRESRWFVAAHWRLAFKRCKLLLIGYAITAVILLLAELLTSGMKDAHMANILVTVITRIAIMPTLILVMVTVVMEASATSLVGKGEVPEKIMKEFPPHS</sequence>
<dbReference type="Proteomes" id="UP000886339">
    <property type="component" value="Unassembled WGS sequence"/>
</dbReference>
<evidence type="ECO:0000313" key="2">
    <source>
        <dbReference type="EMBL" id="HEC05572.1"/>
    </source>
</evidence>
<proteinExistence type="predicted"/>
<feature type="transmembrane region" description="Helical" evidence="1">
    <location>
        <begin position="17"/>
        <end position="37"/>
    </location>
</feature>
<comment type="caution">
    <text evidence="2">The sequence shown here is derived from an EMBL/GenBank/DDBJ whole genome shotgun (WGS) entry which is preliminary data.</text>
</comment>
<name>A0A831RT72_9GAMM</name>
<feature type="transmembrane region" description="Helical" evidence="1">
    <location>
        <begin position="112"/>
        <end position="135"/>
    </location>
</feature>
<keyword evidence="1" id="KW-1133">Transmembrane helix</keyword>
<reference evidence="2" key="1">
    <citation type="journal article" date="2020" name="mSystems">
        <title>Genome- and Community-Level Interaction Insights into Carbon Utilization and Element Cycling Functions of Hydrothermarchaeota in Hydrothermal Sediment.</title>
        <authorList>
            <person name="Zhou Z."/>
            <person name="Liu Y."/>
            <person name="Xu W."/>
            <person name="Pan J."/>
            <person name="Luo Z.H."/>
            <person name="Li M."/>
        </authorList>
    </citation>
    <scope>NUCLEOTIDE SEQUENCE [LARGE SCALE GENOMIC DNA]</scope>
    <source>
        <strain evidence="2">HyVt-458</strain>
    </source>
</reference>
<protein>
    <submittedName>
        <fullName evidence="2">Uncharacterized protein</fullName>
    </submittedName>
</protein>
<dbReference type="AlphaFoldDB" id="A0A831RT72"/>
<keyword evidence="1" id="KW-0472">Membrane</keyword>
<accession>A0A831RT72</accession>
<dbReference type="EMBL" id="DRLF01000070">
    <property type="protein sequence ID" value="HEC05572.1"/>
    <property type="molecule type" value="Genomic_DNA"/>
</dbReference>